<evidence type="ECO:0000259" key="2">
    <source>
        <dbReference type="Pfam" id="PF01757"/>
    </source>
</evidence>
<dbReference type="InterPro" id="IPR002656">
    <property type="entry name" value="Acyl_transf_3_dom"/>
</dbReference>
<dbReference type="EMBL" id="WNYA01000001">
    <property type="protein sequence ID" value="KAG8599205.1"/>
    <property type="molecule type" value="Genomic_DNA"/>
</dbReference>
<dbReference type="InterPro" id="IPR052728">
    <property type="entry name" value="O2_lipid_transport_reg"/>
</dbReference>
<dbReference type="Pfam" id="PF01757">
    <property type="entry name" value="Acyl_transf_3"/>
    <property type="match status" value="1"/>
</dbReference>
<feature type="transmembrane region" description="Helical" evidence="1">
    <location>
        <begin position="6"/>
        <end position="32"/>
    </location>
</feature>
<feature type="transmembrane region" description="Helical" evidence="1">
    <location>
        <begin position="112"/>
        <end position="132"/>
    </location>
</feature>
<feature type="transmembrane region" description="Helical" evidence="1">
    <location>
        <begin position="373"/>
        <end position="397"/>
    </location>
</feature>
<evidence type="ECO:0000313" key="4">
    <source>
        <dbReference type="Proteomes" id="UP000824782"/>
    </source>
</evidence>
<dbReference type="AlphaFoldDB" id="A0AAV7DQG8"/>
<feature type="transmembrane region" description="Helical" evidence="1">
    <location>
        <begin position="409"/>
        <end position="427"/>
    </location>
</feature>
<evidence type="ECO:0000256" key="1">
    <source>
        <dbReference type="SAM" id="Phobius"/>
    </source>
</evidence>
<dbReference type="PANTHER" id="PTHR11161">
    <property type="entry name" value="O-ACYLTRANSFERASE"/>
    <property type="match status" value="1"/>
</dbReference>
<feature type="transmembrane region" description="Helical" evidence="1">
    <location>
        <begin position="173"/>
        <end position="191"/>
    </location>
</feature>
<sequence>MDTFAIICLCLSGLFIMFPIIGSIHTVVLNFLASSSFEDCKTIILHRKARTPESQKPAEKSNLPLEEEYGSEKKYTCTEKVMKSFAIQENFSAVMAGTSQNQEYPTLNGIRILSLLWIISGHTSMLSGVLNIDNSLEWLSNVLEKPQYIYVVSGPYFLGVDAFFFLRIQPLHLTSILIFIGLVSLVKWGIFREMLKFHSDSCRVGWWANILLINNFMSLQKTCLGWTWYLSADFQFHLTVPLVIFLYVRAKRVMIAVVTLTCAASVITTTFISYFLKLPIHNPKCESQCRENYWAEYYERPYCRYGPFLVGMILAILLVGKQSLYFKNRTQAALGWISALALMLTVISLAFVLDDTQSSYSVMAALYQGLHRTLWAVVLGLIFILCHEGYGGIVTTLLSFDVWGFLSKISYAGYLVHPIIIYFYCGLQEELFHYQDLNMLYLFIGHCALTFIVALLFTVLVEIPFQRLMQI</sequence>
<comment type="caution">
    <text evidence="3">The sequence shown here is derived from an EMBL/GenBank/DDBJ whole genome shotgun (WGS) entry which is preliminary data.</text>
</comment>
<proteinExistence type="predicted"/>
<feature type="transmembrane region" description="Helical" evidence="1">
    <location>
        <begin position="332"/>
        <end position="353"/>
    </location>
</feature>
<feature type="transmembrane region" description="Helical" evidence="1">
    <location>
        <begin position="439"/>
        <end position="461"/>
    </location>
</feature>
<gene>
    <name evidence="3" type="ORF">GDO81_002938</name>
</gene>
<dbReference type="GO" id="GO:0016747">
    <property type="term" value="F:acyltransferase activity, transferring groups other than amino-acyl groups"/>
    <property type="evidence" value="ECO:0007669"/>
    <property type="project" value="InterPro"/>
</dbReference>
<feature type="transmembrane region" description="Helical" evidence="1">
    <location>
        <begin position="226"/>
        <end position="248"/>
    </location>
</feature>
<feature type="transmembrane region" description="Helical" evidence="1">
    <location>
        <begin position="255"/>
        <end position="276"/>
    </location>
</feature>
<reference evidence="3" key="1">
    <citation type="thesis" date="2020" institute="ProQuest LLC" country="789 East Eisenhower Parkway, Ann Arbor, MI, USA">
        <title>Comparative Genomics and Chromosome Evolution.</title>
        <authorList>
            <person name="Mudd A.B."/>
        </authorList>
    </citation>
    <scope>NUCLEOTIDE SEQUENCE</scope>
    <source>
        <strain evidence="3">237g6f4</strain>
        <tissue evidence="3">Blood</tissue>
    </source>
</reference>
<keyword evidence="1" id="KW-0812">Transmembrane</keyword>
<dbReference type="PANTHER" id="PTHR11161:SF0">
    <property type="entry name" value="O-ACYLTRANSFERASE LIKE PROTEIN"/>
    <property type="match status" value="1"/>
</dbReference>
<keyword evidence="4" id="KW-1185">Reference proteome</keyword>
<evidence type="ECO:0000313" key="3">
    <source>
        <dbReference type="EMBL" id="KAG8599205.1"/>
    </source>
</evidence>
<keyword evidence="1" id="KW-0472">Membrane</keyword>
<protein>
    <recommendedName>
        <fullName evidence="2">Acyltransferase 3 domain-containing protein</fullName>
    </recommendedName>
</protein>
<organism evidence="3 4">
    <name type="scientific">Engystomops pustulosus</name>
    <name type="common">Tungara frog</name>
    <name type="synonym">Physalaemus pustulosus</name>
    <dbReference type="NCBI Taxonomy" id="76066"/>
    <lineage>
        <taxon>Eukaryota</taxon>
        <taxon>Metazoa</taxon>
        <taxon>Chordata</taxon>
        <taxon>Craniata</taxon>
        <taxon>Vertebrata</taxon>
        <taxon>Euteleostomi</taxon>
        <taxon>Amphibia</taxon>
        <taxon>Batrachia</taxon>
        <taxon>Anura</taxon>
        <taxon>Neobatrachia</taxon>
        <taxon>Hyloidea</taxon>
        <taxon>Leptodactylidae</taxon>
        <taxon>Leiuperinae</taxon>
        <taxon>Engystomops</taxon>
    </lineage>
</organism>
<dbReference type="Proteomes" id="UP000824782">
    <property type="component" value="Unassembled WGS sequence"/>
</dbReference>
<feature type="domain" description="Acyltransferase 3" evidence="2">
    <location>
        <begin position="107"/>
        <end position="458"/>
    </location>
</feature>
<feature type="transmembrane region" description="Helical" evidence="1">
    <location>
        <begin position="302"/>
        <end position="320"/>
    </location>
</feature>
<accession>A0AAV7DQG8</accession>
<feature type="transmembrane region" description="Helical" evidence="1">
    <location>
        <begin position="147"/>
        <end position="166"/>
    </location>
</feature>
<keyword evidence="1" id="KW-1133">Transmembrane helix</keyword>
<name>A0AAV7DQG8_ENGPU</name>